<comment type="catalytic activity">
    <reaction evidence="32">
        <text>(2E)-octenoyl-[ACP] + NADPH + H(+) = octanoyl-[ACP] + NADP(+)</text>
        <dbReference type="Rhea" id="RHEA:41848"/>
        <dbReference type="Rhea" id="RHEA-COMP:9635"/>
        <dbReference type="Rhea" id="RHEA-COMP:9636"/>
        <dbReference type="ChEBI" id="CHEBI:15378"/>
        <dbReference type="ChEBI" id="CHEBI:57783"/>
        <dbReference type="ChEBI" id="CHEBI:58349"/>
        <dbReference type="ChEBI" id="CHEBI:78462"/>
        <dbReference type="ChEBI" id="CHEBI:78463"/>
    </reaction>
    <physiologicalReaction direction="left-to-right" evidence="32">
        <dbReference type="Rhea" id="RHEA:41849"/>
    </physiologicalReaction>
</comment>
<evidence type="ECO:0000256" key="35">
    <source>
        <dbReference type="ARBA" id="ARBA00048650"/>
    </source>
</evidence>
<evidence type="ECO:0000256" key="34">
    <source>
        <dbReference type="ARBA" id="ARBA00048571"/>
    </source>
</evidence>
<comment type="catalytic activity">
    <reaction evidence="10">
        <text>(3R)-hydroxyhexanoyl-[ACP] = (2E)-hexenoyl-[ACP] + H2O</text>
        <dbReference type="Rhea" id="RHEA:41828"/>
        <dbReference type="Rhea" id="RHEA-COMP:9630"/>
        <dbReference type="Rhea" id="RHEA-COMP:9631"/>
        <dbReference type="ChEBI" id="CHEBI:15377"/>
        <dbReference type="ChEBI" id="CHEBI:78457"/>
        <dbReference type="ChEBI" id="CHEBI:78458"/>
    </reaction>
    <physiologicalReaction direction="left-to-right" evidence="10">
        <dbReference type="Rhea" id="RHEA:41829"/>
    </physiologicalReaction>
</comment>
<dbReference type="Gene3D" id="3.10.129.110">
    <property type="entry name" value="Polyketide synthase dehydratase"/>
    <property type="match status" value="1"/>
</dbReference>
<evidence type="ECO:0000256" key="16">
    <source>
        <dbReference type="ARBA" id="ARBA00023402"/>
    </source>
</evidence>
<feature type="active site" description="Proton acceptor; for dehydratase activity" evidence="48">
    <location>
        <position position="906"/>
    </location>
</feature>
<comment type="catalytic activity">
    <reaction evidence="26">
        <text>(2E)-hexenoyl-[ACP] + NADPH + H(+) = hexanoyl-[ACP] + NADP(+)</text>
        <dbReference type="Rhea" id="RHEA:41832"/>
        <dbReference type="Rhea" id="RHEA-COMP:9631"/>
        <dbReference type="Rhea" id="RHEA-COMP:9632"/>
        <dbReference type="ChEBI" id="CHEBI:15378"/>
        <dbReference type="ChEBI" id="CHEBI:57783"/>
        <dbReference type="ChEBI" id="CHEBI:58349"/>
        <dbReference type="ChEBI" id="CHEBI:78458"/>
        <dbReference type="ChEBI" id="CHEBI:78459"/>
    </reaction>
    <physiologicalReaction direction="left-to-right" evidence="26">
        <dbReference type="Rhea" id="RHEA:41833"/>
    </physiologicalReaction>
</comment>
<feature type="region of interest" description="Disordered" evidence="49">
    <location>
        <begin position="1"/>
        <end position="25"/>
    </location>
</feature>
<evidence type="ECO:0000313" key="53">
    <source>
        <dbReference type="EnsemblMetazoa" id="NP_001037476.1"/>
    </source>
</evidence>
<dbReference type="SUPFAM" id="SSF55048">
    <property type="entry name" value="Probable ACP-binding domain of malonyl-CoA ACP transacylase"/>
    <property type="match status" value="1"/>
</dbReference>
<comment type="catalytic activity">
    <reaction evidence="23">
        <text>(2E)-butenoyl-[ACP] + NADPH + H(+) = butanoyl-[ACP] + NADP(+)</text>
        <dbReference type="Rhea" id="RHEA:41812"/>
        <dbReference type="Rhea" id="RHEA-COMP:9627"/>
        <dbReference type="Rhea" id="RHEA-COMP:9628"/>
        <dbReference type="ChEBI" id="CHEBI:15378"/>
        <dbReference type="ChEBI" id="CHEBI:57783"/>
        <dbReference type="ChEBI" id="CHEBI:58349"/>
        <dbReference type="ChEBI" id="CHEBI:78453"/>
        <dbReference type="ChEBI" id="CHEBI:78454"/>
    </reaction>
    <physiologicalReaction direction="left-to-right" evidence="23">
        <dbReference type="Rhea" id="RHEA:41813"/>
    </physiologicalReaction>
</comment>
<keyword evidence="54" id="KW-1185">Reference proteome</keyword>
<dbReference type="InterPro" id="IPR001227">
    <property type="entry name" value="Ac_transferase_dom_sf"/>
</dbReference>
<dbReference type="GO" id="GO:0016297">
    <property type="term" value="F:fatty acyl-[ACP] hydrolase activity"/>
    <property type="evidence" value="ECO:0007669"/>
    <property type="project" value="UniProtKB-EC"/>
</dbReference>
<evidence type="ECO:0000256" key="46">
    <source>
        <dbReference type="ARBA" id="ARBA00049521"/>
    </source>
</evidence>
<comment type="catalytic activity">
    <reaction evidence="15">
        <text>(3R)-hydroxyhexadecanoyl-[ACP] = (2E)-hexadecenoyl-[ACP] + H2O</text>
        <dbReference type="Rhea" id="RHEA:41908"/>
        <dbReference type="Rhea" id="RHEA-COMP:9650"/>
        <dbReference type="Rhea" id="RHEA-COMP:9651"/>
        <dbReference type="ChEBI" id="CHEBI:15377"/>
        <dbReference type="ChEBI" id="CHEBI:78480"/>
        <dbReference type="ChEBI" id="CHEBI:78481"/>
    </reaction>
    <physiologicalReaction direction="left-to-right" evidence="15">
        <dbReference type="Rhea" id="RHEA:41909"/>
    </physiologicalReaction>
</comment>
<evidence type="ECO:0000256" key="12">
    <source>
        <dbReference type="ARBA" id="ARBA00023394"/>
    </source>
</evidence>
<comment type="catalytic activity">
    <reaction evidence="35">
        <text>a 2,3-saturated acyl-[ACP] + NADP(+) = a (2E)-enoyl-[ACP] + NADPH + H(+)</text>
        <dbReference type="Rhea" id="RHEA:22564"/>
        <dbReference type="Rhea" id="RHEA-COMP:9925"/>
        <dbReference type="Rhea" id="RHEA-COMP:9926"/>
        <dbReference type="ChEBI" id="CHEBI:15378"/>
        <dbReference type="ChEBI" id="CHEBI:57783"/>
        <dbReference type="ChEBI" id="CHEBI:58349"/>
        <dbReference type="ChEBI" id="CHEBI:78784"/>
        <dbReference type="ChEBI" id="CHEBI:78785"/>
        <dbReference type="EC" id="1.3.1.39"/>
    </reaction>
    <physiologicalReaction direction="right-to-left" evidence="35">
        <dbReference type="Rhea" id="RHEA:22566"/>
    </physiologicalReaction>
</comment>
<comment type="catalytic activity">
    <reaction evidence="29">
        <text>hexadecanoyl-[ACP] + malonyl-[ACP] + H(+) = 3-oxooctadecanoyl-[ACP] + holo-[ACP] + CO2</text>
        <dbReference type="Rhea" id="RHEA:41916"/>
        <dbReference type="Rhea" id="RHEA-COMP:9623"/>
        <dbReference type="Rhea" id="RHEA-COMP:9652"/>
        <dbReference type="Rhea" id="RHEA-COMP:9653"/>
        <dbReference type="Rhea" id="RHEA-COMP:9685"/>
        <dbReference type="ChEBI" id="CHEBI:15378"/>
        <dbReference type="ChEBI" id="CHEBI:16526"/>
        <dbReference type="ChEBI" id="CHEBI:64479"/>
        <dbReference type="ChEBI" id="CHEBI:78449"/>
        <dbReference type="ChEBI" id="CHEBI:78483"/>
        <dbReference type="ChEBI" id="CHEBI:78487"/>
    </reaction>
    <physiologicalReaction direction="left-to-right" evidence="29">
        <dbReference type="Rhea" id="RHEA:41917"/>
    </physiologicalReaction>
</comment>
<dbReference type="Pfam" id="PF21149">
    <property type="entry name" value="FAS_pseudo-KR"/>
    <property type="match status" value="1"/>
</dbReference>
<comment type="catalytic activity">
    <reaction evidence="27">
        <text>3-oxobutanoyl-[ACP] + NADPH + H(+) = (3R)-hydroxybutanoyl-[ACP] + NADP(+)</text>
        <dbReference type="Rhea" id="RHEA:41804"/>
        <dbReference type="Rhea" id="RHEA-COMP:9625"/>
        <dbReference type="Rhea" id="RHEA-COMP:9626"/>
        <dbReference type="ChEBI" id="CHEBI:15378"/>
        <dbReference type="ChEBI" id="CHEBI:57783"/>
        <dbReference type="ChEBI" id="CHEBI:58349"/>
        <dbReference type="ChEBI" id="CHEBI:78450"/>
        <dbReference type="ChEBI" id="CHEBI:78451"/>
    </reaction>
    <physiologicalReaction direction="left-to-right" evidence="27">
        <dbReference type="Rhea" id="RHEA:41805"/>
    </physiologicalReaction>
</comment>
<dbReference type="Gene3D" id="3.40.50.1820">
    <property type="entry name" value="alpha/beta hydrolase"/>
    <property type="match status" value="1"/>
</dbReference>
<feature type="domain" description="PKS/mFAS DH" evidence="51">
    <location>
        <begin position="869"/>
        <end position="1133"/>
    </location>
</feature>
<evidence type="ECO:0000256" key="26">
    <source>
        <dbReference type="ARBA" id="ARBA00047897"/>
    </source>
</evidence>
<evidence type="ECO:0000259" key="50">
    <source>
        <dbReference type="PROSITE" id="PS52004"/>
    </source>
</evidence>
<comment type="catalytic activity">
    <reaction evidence="20">
        <text>a (3R)-hydroxyacyl-[ACP] + NADP(+) = a 3-oxoacyl-[ACP] + NADPH + H(+)</text>
        <dbReference type="Rhea" id="RHEA:17397"/>
        <dbReference type="Rhea" id="RHEA-COMP:9916"/>
        <dbReference type="Rhea" id="RHEA-COMP:9945"/>
        <dbReference type="ChEBI" id="CHEBI:15378"/>
        <dbReference type="ChEBI" id="CHEBI:57783"/>
        <dbReference type="ChEBI" id="CHEBI:58349"/>
        <dbReference type="ChEBI" id="CHEBI:78776"/>
        <dbReference type="ChEBI" id="CHEBI:78827"/>
        <dbReference type="EC" id="1.1.1.100"/>
    </reaction>
    <physiologicalReaction direction="right-to-left" evidence="20">
        <dbReference type="Rhea" id="RHEA:17399"/>
    </physiologicalReaction>
</comment>
<dbReference type="Gene3D" id="3.90.180.10">
    <property type="entry name" value="Medium-chain alcohol dehydrogenases, catalytic domain"/>
    <property type="match status" value="1"/>
</dbReference>
<evidence type="ECO:0000256" key="17">
    <source>
        <dbReference type="ARBA" id="ARBA00023442"/>
    </source>
</evidence>
<dbReference type="Gene3D" id="3.40.47.10">
    <property type="match status" value="1"/>
</dbReference>
<evidence type="ECO:0000256" key="44">
    <source>
        <dbReference type="ARBA" id="ARBA00049422"/>
    </source>
</evidence>
<dbReference type="InterPro" id="IPR032821">
    <property type="entry name" value="PKS_assoc"/>
</dbReference>
<reference evidence="54" key="2">
    <citation type="journal article" date="2008" name="Insect Biochem. Mol. Biol.">
        <title>The genome of a lepidopteran model insect, the silkworm Bombyx mori.</title>
        <authorList>
            <consortium name="International Silkworm Genome Consortium"/>
        </authorList>
    </citation>
    <scope>NUCLEOTIDE SEQUENCE [LARGE SCALE GENOMIC DNA]</scope>
    <source>
        <strain evidence="54">p50T</strain>
    </source>
</reference>
<dbReference type="PROSITE" id="PS52004">
    <property type="entry name" value="KS3_2"/>
    <property type="match status" value="1"/>
</dbReference>
<comment type="catalytic activity">
    <reaction evidence="28">
        <text>acetyl-[ACP] + malonyl-[ACP] + H(+) = 3-oxobutanoyl-[ACP] + holo-[ACP] + CO2</text>
        <dbReference type="Rhea" id="RHEA:41800"/>
        <dbReference type="Rhea" id="RHEA-COMP:9621"/>
        <dbReference type="Rhea" id="RHEA-COMP:9623"/>
        <dbReference type="Rhea" id="RHEA-COMP:9625"/>
        <dbReference type="Rhea" id="RHEA-COMP:9685"/>
        <dbReference type="ChEBI" id="CHEBI:15378"/>
        <dbReference type="ChEBI" id="CHEBI:16526"/>
        <dbReference type="ChEBI" id="CHEBI:64479"/>
        <dbReference type="ChEBI" id="CHEBI:78446"/>
        <dbReference type="ChEBI" id="CHEBI:78449"/>
        <dbReference type="ChEBI" id="CHEBI:78450"/>
    </reaction>
    <physiologicalReaction direction="left-to-right" evidence="28">
        <dbReference type="Rhea" id="RHEA:41801"/>
    </physiologicalReaction>
</comment>
<protein>
    <submittedName>
        <fullName evidence="52">p260</fullName>
    </submittedName>
</protein>
<dbReference type="SMART" id="SM00825">
    <property type="entry name" value="PKS_KS"/>
    <property type="match status" value="1"/>
</dbReference>
<evidence type="ECO:0000256" key="47">
    <source>
        <dbReference type="ARBA" id="ARBA00049533"/>
    </source>
</evidence>
<evidence type="ECO:0000256" key="27">
    <source>
        <dbReference type="ARBA" id="ARBA00047953"/>
    </source>
</evidence>
<evidence type="ECO:0000256" key="33">
    <source>
        <dbReference type="ARBA" id="ARBA00048506"/>
    </source>
</evidence>
<comment type="catalytic activity">
    <reaction evidence="36">
        <text>holo-[ACP] + acetyl-CoA = acetyl-[ACP] + CoA</text>
        <dbReference type="Rhea" id="RHEA:41788"/>
        <dbReference type="Rhea" id="RHEA-COMP:9621"/>
        <dbReference type="Rhea" id="RHEA-COMP:9685"/>
        <dbReference type="ChEBI" id="CHEBI:57287"/>
        <dbReference type="ChEBI" id="CHEBI:57288"/>
        <dbReference type="ChEBI" id="CHEBI:64479"/>
        <dbReference type="ChEBI" id="CHEBI:78446"/>
        <dbReference type="EC" id="2.3.1.38"/>
    </reaction>
    <physiologicalReaction direction="left-to-right" evidence="36">
        <dbReference type="Rhea" id="RHEA:41789"/>
    </physiologicalReaction>
</comment>
<dbReference type="PROSITE" id="PS52019">
    <property type="entry name" value="PKS_MFAS_DH"/>
    <property type="match status" value="1"/>
</dbReference>
<dbReference type="SUPFAM" id="SSF51735">
    <property type="entry name" value="NAD(P)-binding Rossmann-fold domains"/>
    <property type="match status" value="1"/>
</dbReference>
<dbReference type="PROSITE" id="PS00606">
    <property type="entry name" value="KS3_1"/>
    <property type="match status" value="1"/>
</dbReference>
<comment type="catalytic activity">
    <reaction evidence="45">
        <text>butanoyl-[ACP] + malonyl-[ACP] + H(+) = 3-oxohexanoyl-[ACP] + holo-[ACP] + CO2</text>
        <dbReference type="Rhea" id="RHEA:41820"/>
        <dbReference type="Rhea" id="RHEA-COMP:9623"/>
        <dbReference type="Rhea" id="RHEA-COMP:9628"/>
        <dbReference type="Rhea" id="RHEA-COMP:9629"/>
        <dbReference type="Rhea" id="RHEA-COMP:9685"/>
        <dbReference type="ChEBI" id="CHEBI:15378"/>
        <dbReference type="ChEBI" id="CHEBI:16526"/>
        <dbReference type="ChEBI" id="CHEBI:64479"/>
        <dbReference type="ChEBI" id="CHEBI:78449"/>
        <dbReference type="ChEBI" id="CHEBI:78454"/>
        <dbReference type="ChEBI" id="CHEBI:78456"/>
    </reaction>
    <physiologicalReaction direction="left-to-right" evidence="45">
        <dbReference type="Rhea" id="RHEA:41821"/>
    </physiologicalReaction>
</comment>
<evidence type="ECO:0000256" key="14">
    <source>
        <dbReference type="ARBA" id="ARBA00023399"/>
    </source>
</evidence>
<comment type="catalytic activity">
    <reaction evidence="18">
        <text>3-oxooctadecanoyl-[ACP] + NADPH + H(+) = (3R)-hydroxyoctadecanoyl-[ACP] + NADP(+)</text>
        <dbReference type="Rhea" id="RHEA:41920"/>
        <dbReference type="Rhea" id="RHEA-COMP:9653"/>
        <dbReference type="Rhea" id="RHEA-COMP:9654"/>
        <dbReference type="ChEBI" id="CHEBI:15378"/>
        <dbReference type="ChEBI" id="CHEBI:57783"/>
        <dbReference type="ChEBI" id="CHEBI:58349"/>
        <dbReference type="ChEBI" id="CHEBI:78487"/>
        <dbReference type="ChEBI" id="CHEBI:78488"/>
    </reaction>
    <physiologicalReaction direction="left-to-right" evidence="18">
        <dbReference type="Rhea" id="RHEA:41921"/>
    </physiologicalReaction>
</comment>
<dbReference type="EnsemblMetazoa" id="NM_001044011.1">
    <property type="protein sequence ID" value="NP_001037476.1"/>
    <property type="gene ID" value="LOC693037"/>
</dbReference>
<keyword evidence="7" id="KW-0007">Acetylation</keyword>
<dbReference type="SMART" id="SM00829">
    <property type="entry name" value="PKS_ER"/>
    <property type="match status" value="1"/>
</dbReference>
<evidence type="ECO:0000256" key="24">
    <source>
        <dbReference type="ARBA" id="ARBA00047578"/>
    </source>
</evidence>
<feature type="region of interest" description="C-terminal hotdog fold" evidence="48">
    <location>
        <begin position="1007"/>
        <end position="1133"/>
    </location>
</feature>
<comment type="catalytic activity">
    <reaction evidence="37">
        <text>hexadecanoyl-[ACP] + H2O = hexadecanoate + holo-[ACP] + H(+)</text>
        <dbReference type="Rhea" id="RHEA:41932"/>
        <dbReference type="Rhea" id="RHEA-COMP:9652"/>
        <dbReference type="Rhea" id="RHEA-COMP:9685"/>
        <dbReference type="ChEBI" id="CHEBI:7896"/>
        <dbReference type="ChEBI" id="CHEBI:15377"/>
        <dbReference type="ChEBI" id="CHEBI:15378"/>
        <dbReference type="ChEBI" id="CHEBI:64479"/>
        <dbReference type="ChEBI" id="CHEBI:78483"/>
        <dbReference type="EC" id="3.1.2.14"/>
    </reaction>
    <physiologicalReaction direction="left-to-right" evidence="37">
        <dbReference type="Rhea" id="RHEA:41933"/>
    </physiologicalReaction>
</comment>
<evidence type="ECO:0000256" key="19">
    <source>
        <dbReference type="ARBA" id="ARBA00047394"/>
    </source>
</evidence>
<dbReference type="PANTHER" id="PTHR43775">
    <property type="entry name" value="FATTY ACID SYNTHASE"/>
    <property type="match status" value="1"/>
</dbReference>
<evidence type="ECO:0000256" key="48">
    <source>
        <dbReference type="PROSITE-ProRule" id="PRU01363"/>
    </source>
</evidence>
<comment type="catalytic activity">
    <reaction evidence="14">
        <text>(3R)-hydroxyoctadecanoyl-[ACP] = (2E)-octadecenoyl-[ACP] + H2O</text>
        <dbReference type="Rhea" id="RHEA:41924"/>
        <dbReference type="Rhea" id="RHEA-COMP:9654"/>
        <dbReference type="Rhea" id="RHEA-COMP:9655"/>
        <dbReference type="ChEBI" id="CHEBI:15377"/>
        <dbReference type="ChEBI" id="CHEBI:78488"/>
        <dbReference type="ChEBI" id="CHEBI:78489"/>
    </reaction>
    <physiologicalReaction direction="left-to-right" evidence="14">
        <dbReference type="Rhea" id="RHEA:41925"/>
    </physiologicalReaction>
</comment>
<dbReference type="InterPro" id="IPR014031">
    <property type="entry name" value="Ketoacyl_synth_C"/>
</dbReference>
<evidence type="ECO:0000256" key="4">
    <source>
        <dbReference type="ARBA" id="ARBA00022679"/>
    </source>
</evidence>
<comment type="catalytic activity">
    <reaction evidence="40">
        <text>decanoyl-[ACP] + malonyl-[ACP] + H(+) = 3-oxododecanoyl-[ACP] + holo-[ACP] + CO2</text>
        <dbReference type="Rhea" id="RHEA:41868"/>
        <dbReference type="Rhea" id="RHEA-COMP:9623"/>
        <dbReference type="Rhea" id="RHEA-COMP:9640"/>
        <dbReference type="Rhea" id="RHEA-COMP:9641"/>
        <dbReference type="Rhea" id="RHEA-COMP:9685"/>
        <dbReference type="ChEBI" id="CHEBI:15378"/>
        <dbReference type="ChEBI" id="CHEBI:16526"/>
        <dbReference type="ChEBI" id="CHEBI:64479"/>
        <dbReference type="ChEBI" id="CHEBI:78449"/>
        <dbReference type="ChEBI" id="CHEBI:78468"/>
        <dbReference type="ChEBI" id="CHEBI:78469"/>
    </reaction>
    <physiologicalReaction direction="left-to-right" evidence="40">
        <dbReference type="Rhea" id="RHEA:41869"/>
    </physiologicalReaction>
</comment>
<evidence type="ECO:0000256" key="20">
    <source>
        <dbReference type="ARBA" id="ARBA00047400"/>
    </source>
</evidence>
<evidence type="ECO:0000259" key="51">
    <source>
        <dbReference type="PROSITE" id="PS52019"/>
    </source>
</evidence>
<comment type="pathway">
    <text evidence="1">Lipid metabolism.</text>
</comment>
<evidence type="ECO:0000256" key="9">
    <source>
        <dbReference type="ARBA" id="ARBA00023351"/>
    </source>
</evidence>
<dbReference type="UniPathway" id="UPA00094"/>
<evidence type="ECO:0000256" key="5">
    <source>
        <dbReference type="ARBA" id="ARBA00022799"/>
    </source>
</evidence>
<keyword evidence="3" id="KW-0597">Phosphoprotein</keyword>
<evidence type="ECO:0000256" key="28">
    <source>
        <dbReference type="ARBA" id="ARBA00047961"/>
    </source>
</evidence>
<dbReference type="Gene3D" id="3.40.50.720">
    <property type="entry name" value="NAD(P)-binding Rossmann-like Domain"/>
    <property type="match status" value="1"/>
</dbReference>
<feature type="active site" description="Proton donor; for dehydratase activity" evidence="48">
    <location>
        <position position="1056"/>
    </location>
</feature>
<dbReference type="SUPFAM" id="SSF52151">
    <property type="entry name" value="FabD/lysophospholipase-like"/>
    <property type="match status" value="1"/>
</dbReference>
<dbReference type="Gene3D" id="3.40.366.10">
    <property type="entry name" value="Malonyl-Coenzyme A Acyl Carrier Protein, domain 2"/>
    <property type="match status" value="1"/>
</dbReference>
<comment type="catalytic activity">
    <reaction evidence="42">
        <text>3-oxododecanoyl-[ACP] + NADPH + H(+) = (3R)-hydroxydodecanoyl-[ACP] + NADP(+)</text>
        <dbReference type="Rhea" id="RHEA:41872"/>
        <dbReference type="Rhea" id="RHEA-COMP:9641"/>
        <dbReference type="Rhea" id="RHEA-COMP:9642"/>
        <dbReference type="ChEBI" id="CHEBI:15378"/>
        <dbReference type="ChEBI" id="CHEBI:57783"/>
        <dbReference type="ChEBI" id="CHEBI:58349"/>
        <dbReference type="ChEBI" id="CHEBI:78469"/>
        <dbReference type="ChEBI" id="CHEBI:78470"/>
    </reaction>
    <physiologicalReaction direction="left-to-right" evidence="42">
        <dbReference type="Rhea" id="RHEA:41873"/>
    </physiologicalReaction>
</comment>
<comment type="catalytic activity">
    <reaction evidence="46">
        <text>(2E)-decenoyl-[ACP] + NADPH + H(+) = decanoyl-[ACP] + NADP(+)</text>
        <dbReference type="Rhea" id="RHEA:41864"/>
        <dbReference type="Rhea" id="RHEA-COMP:9639"/>
        <dbReference type="Rhea" id="RHEA-COMP:9640"/>
        <dbReference type="ChEBI" id="CHEBI:15378"/>
        <dbReference type="ChEBI" id="CHEBI:57783"/>
        <dbReference type="ChEBI" id="CHEBI:58349"/>
        <dbReference type="ChEBI" id="CHEBI:78467"/>
        <dbReference type="ChEBI" id="CHEBI:78468"/>
    </reaction>
    <physiologicalReaction direction="left-to-right" evidence="46">
        <dbReference type="Rhea" id="RHEA:41865"/>
    </physiologicalReaction>
</comment>
<comment type="catalytic activity">
    <reaction evidence="47">
        <text>octanoyl-[ACP] + malonyl-[ACP] + H(+) = 3-oxodecanoyl-[ACP] + holo-[ACP] + CO2</text>
        <dbReference type="Rhea" id="RHEA:41852"/>
        <dbReference type="Rhea" id="RHEA-COMP:9623"/>
        <dbReference type="Rhea" id="RHEA-COMP:9636"/>
        <dbReference type="Rhea" id="RHEA-COMP:9637"/>
        <dbReference type="Rhea" id="RHEA-COMP:9685"/>
        <dbReference type="ChEBI" id="CHEBI:15378"/>
        <dbReference type="ChEBI" id="CHEBI:16526"/>
        <dbReference type="ChEBI" id="CHEBI:64479"/>
        <dbReference type="ChEBI" id="CHEBI:78449"/>
        <dbReference type="ChEBI" id="CHEBI:78463"/>
        <dbReference type="ChEBI" id="CHEBI:78464"/>
    </reaction>
    <physiologicalReaction direction="left-to-right" evidence="47">
        <dbReference type="Rhea" id="RHEA:41853"/>
    </physiologicalReaction>
</comment>
<evidence type="ECO:0000256" key="8">
    <source>
        <dbReference type="ARBA" id="ARBA00023332"/>
    </source>
</evidence>
<evidence type="ECO:0000256" key="2">
    <source>
        <dbReference type="ARBA" id="ARBA00022450"/>
    </source>
</evidence>
<dbReference type="Gene3D" id="3.30.70.3290">
    <property type="match status" value="1"/>
</dbReference>
<comment type="catalytic activity">
    <reaction evidence="33">
        <text>a fatty acyl-[ACP] + malonyl-[ACP] + H(+) = a 3-oxoacyl-[ACP] + holo-[ACP] + CO2</text>
        <dbReference type="Rhea" id="RHEA:22836"/>
        <dbReference type="Rhea" id="RHEA-COMP:9623"/>
        <dbReference type="Rhea" id="RHEA-COMP:9685"/>
        <dbReference type="Rhea" id="RHEA-COMP:9916"/>
        <dbReference type="Rhea" id="RHEA-COMP:14125"/>
        <dbReference type="ChEBI" id="CHEBI:15378"/>
        <dbReference type="ChEBI" id="CHEBI:16526"/>
        <dbReference type="ChEBI" id="CHEBI:64479"/>
        <dbReference type="ChEBI" id="CHEBI:78449"/>
        <dbReference type="ChEBI" id="CHEBI:78776"/>
        <dbReference type="ChEBI" id="CHEBI:138651"/>
        <dbReference type="EC" id="2.3.1.41"/>
    </reaction>
    <physiologicalReaction direction="left-to-right" evidence="33">
        <dbReference type="Rhea" id="RHEA:22837"/>
    </physiologicalReaction>
</comment>
<evidence type="ECO:0000256" key="30">
    <source>
        <dbReference type="ARBA" id="ARBA00048281"/>
    </source>
</evidence>
<dbReference type="SUPFAM" id="SSF53474">
    <property type="entry name" value="alpha/beta-Hydrolases"/>
    <property type="match status" value="1"/>
</dbReference>
<evidence type="ECO:0000256" key="39">
    <source>
        <dbReference type="ARBA" id="ARBA00049019"/>
    </source>
</evidence>
<proteinExistence type="evidence at transcript level"/>
<dbReference type="Pfam" id="PF00698">
    <property type="entry name" value="Acyl_transf_1"/>
    <property type="match status" value="1"/>
</dbReference>
<dbReference type="CDD" id="cd00833">
    <property type="entry name" value="PKS"/>
    <property type="match status" value="1"/>
</dbReference>
<evidence type="ECO:0000256" key="42">
    <source>
        <dbReference type="ARBA" id="ARBA00049263"/>
    </source>
</evidence>
<comment type="catalytic activity">
    <reaction evidence="25">
        <text>(2E)-hexadecenoyl-[ACP] + NADPH + H(+) = hexadecanoyl-[ACP] + NADP(+)</text>
        <dbReference type="Rhea" id="RHEA:41912"/>
        <dbReference type="Rhea" id="RHEA-COMP:9651"/>
        <dbReference type="Rhea" id="RHEA-COMP:9652"/>
        <dbReference type="ChEBI" id="CHEBI:15378"/>
        <dbReference type="ChEBI" id="CHEBI:57783"/>
        <dbReference type="ChEBI" id="CHEBI:58349"/>
        <dbReference type="ChEBI" id="CHEBI:78481"/>
        <dbReference type="ChEBI" id="CHEBI:78483"/>
    </reaction>
    <physiologicalReaction direction="left-to-right" evidence="25">
        <dbReference type="Rhea" id="RHEA:41913"/>
    </physiologicalReaction>
</comment>
<dbReference type="GO" id="GO:0019171">
    <property type="term" value="F:(3R)-hydroxyacyl-[acyl-carrier-protein] dehydratase activity"/>
    <property type="evidence" value="ECO:0007669"/>
    <property type="project" value="UniProtKB-EC"/>
</dbReference>
<dbReference type="InterPro" id="IPR036291">
    <property type="entry name" value="NAD(P)-bd_dom_sf"/>
</dbReference>
<keyword evidence="5" id="KW-0702">S-nitrosylation</keyword>
<feature type="region of interest" description="N-terminal hotdog fold" evidence="48">
    <location>
        <begin position="869"/>
        <end position="993"/>
    </location>
</feature>
<dbReference type="OrthoDB" id="329835at2759"/>
<evidence type="ECO:0000256" key="25">
    <source>
        <dbReference type="ARBA" id="ARBA00047810"/>
    </source>
</evidence>
<comment type="catalytic activity">
    <reaction evidence="31">
        <text>tetradecanoyl-[ACP] + H2O = tetradecanoate + holo-[ACP] + H(+)</text>
        <dbReference type="Rhea" id="RHEA:30123"/>
        <dbReference type="Rhea" id="RHEA-COMP:9648"/>
        <dbReference type="Rhea" id="RHEA-COMP:9685"/>
        <dbReference type="ChEBI" id="CHEBI:15377"/>
        <dbReference type="ChEBI" id="CHEBI:15378"/>
        <dbReference type="ChEBI" id="CHEBI:30807"/>
        <dbReference type="ChEBI" id="CHEBI:64479"/>
        <dbReference type="ChEBI" id="CHEBI:78477"/>
        <dbReference type="EC" id="3.1.2.14"/>
    </reaction>
    <physiologicalReaction direction="left-to-right" evidence="31">
        <dbReference type="Rhea" id="RHEA:30124"/>
    </physiologicalReaction>
</comment>
<evidence type="ECO:0000256" key="41">
    <source>
        <dbReference type="ARBA" id="ARBA00049171"/>
    </source>
</evidence>
<evidence type="ECO:0000256" key="45">
    <source>
        <dbReference type="ARBA" id="ARBA00049449"/>
    </source>
</evidence>
<evidence type="ECO:0000256" key="29">
    <source>
        <dbReference type="ARBA" id="ARBA00048051"/>
    </source>
</evidence>
<dbReference type="Pfam" id="PF02801">
    <property type="entry name" value="Ketoacyl-synt_C"/>
    <property type="match status" value="1"/>
</dbReference>
<dbReference type="PANTHER" id="PTHR43775:SF23">
    <property type="entry name" value="FATTY ACID SYNTHASE 3"/>
    <property type="match status" value="1"/>
</dbReference>
<comment type="function">
    <text evidence="17">Fatty acid synthetase is a multifunctional enzyme that catalyzes the de novo biosynthesis of long-chain saturated fatty acids starting from acetyl-CoA and malonyl-CoA in the presence of NADPH. This multifunctional protein contains 7 catalytic activities and a site for the binding of the prosthetic group 4'-phosphopantetheine of the acyl carrier protein ([ACP]) domain.</text>
</comment>
<dbReference type="PIR" id="T18200">
    <property type="entry name" value="T18200"/>
</dbReference>
<reference evidence="53" key="3">
    <citation type="submission" date="2022-06" db="UniProtKB">
        <authorList>
            <consortium name="EnsemblMetazoa"/>
        </authorList>
    </citation>
    <scope>IDENTIFICATION</scope>
    <source>
        <strain evidence="53">p50T (Dazao)</strain>
    </source>
</reference>
<keyword evidence="2" id="KW-0596">Phosphopantetheine</keyword>
<dbReference type="SUPFAM" id="SSF53901">
    <property type="entry name" value="Thiolase-like"/>
    <property type="match status" value="2"/>
</dbReference>
<dbReference type="InterPro" id="IPR049900">
    <property type="entry name" value="PKS_mFAS_DH"/>
</dbReference>
<evidence type="ECO:0000256" key="13">
    <source>
        <dbReference type="ARBA" id="ARBA00023398"/>
    </source>
</evidence>
<dbReference type="Pfam" id="PF16197">
    <property type="entry name" value="KAsynt_C_assoc"/>
    <property type="match status" value="1"/>
</dbReference>
<evidence type="ECO:0000256" key="22">
    <source>
        <dbReference type="ARBA" id="ARBA00047451"/>
    </source>
</evidence>
<evidence type="ECO:0000256" key="37">
    <source>
        <dbReference type="ARBA" id="ARBA00048704"/>
    </source>
</evidence>
<dbReference type="Pfam" id="PF00109">
    <property type="entry name" value="ketoacyl-synt"/>
    <property type="match status" value="1"/>
</dbReference>
<evidence type="ECO:0000256" key="31">
    <source>
        <dbReference type="ARBA" id="ARBA00048289"/>
    </source>
</evidence>
<evidence type="ECO:0000256" key="15">
    <source>
        <dbReference type="ARBA" id="ARBA00023401"/>
    </source>
</evidence>
<comment type="catalytic activity">
    <reaction evidence="21">
        <text>3-oxodecanoyl-[ACP] + NADPH + H(+) = (3R)-hydroxydecanoyl-[ACP] + NADP(+)</text>
        <dbReference type="Rhea" id="RHEA:41856"/>
        <dbReference type="Rhea" id="RHEA-COMP:9637"/>
        <dbReference type="Rhea" id="RHEA-COMP:9638"/>
        <dbReference type="ChEBI" id="CHEBI:15378"/>
        <dbReference type="ChEBI" id="CHEBI:57783"/>
        <dbReference type="ChEBI" id="CHEBI:58349"/>
        <dbReference type="ChEBI" id="CHEBI:78464"/>
        <dbReference type="ChEBI" id="CHEBI:78466"/>
    </reaction>
    <physiologicalReaction direction="left-to-right" evidence="21">
        <dbReference type="Rhea" id="RHEA:41857"/>
    </physiologicalReaction>
</comment>
<keyword evidence="4" id="KW-0808">Transferase</keyword>
<organism evidence="52">
    <name type="scientific">Bombyx mori</name>
    <name type="common">Silk moth</name>
    <dbReference type="NCBI Taxonomy" id="7091"/>
    <lineage>
        <taxon>Eukaryota</taxon>
        <taxon>Metazoa</taxon>
        <taxon>Ecdysozoa</taxon>
        <taxon>Arthropoda</taxon>
        <taxon>Hexapoda</taxon>
        <taxon>Insecta</taxon>
        <taxon>Pterygota</taxon>
        <taxon>Neoptera</taxon>
        <taxon>Endopterygota</taxon>
        <taxon>Lepidoptera</taxon>
        <taxon>Glossata</taxon>
        <taxon>Ditrysia</taxon>
        <taxon>Bombycoidea</taxon>
        <taxon>Bombycidae</taxon>
        <taxon>Bombycinae</taxon>
        <taxon>Bombyx</taxon>
    </lineage>
</organism>
<name>O01677_BOMMO</name>
<dbReference type="InterPro" id="IPR020841">
    <property type="entry name" value="PKS_Beta-ketoAc_synthase_dom"/>
</dbReference>
<evidence type="ECO:0000256" key="6">
    <source>
        <dbReference type="ARBA" id="ARBA00022898"/>
    </source>
</evidence>
<comment type="catalytic activity">
    <reaction evidence="34">
        <text>3-oxohexanoyl-[ACP] + NADPH + H(+) = (3R)-hydroxyhexanoyl-[ACP] + NADP(+)</text>
        <dbReference type="Rhea" id="RHEA:41824"/>
        <dbReference type="Rhea" id="RHEA-COMP:9629"/>
        <dbReference type="Rhea" id="RHEA-COMP:9630"/>
        <dbReference type="ChEBI" id="CHEBI:15378"/>
        <dbReference type="ChEBI" id="CHEBI:57783"/>
        <dbReference type="ChEBI" id="CHEBI:58349"/>
        <dbReference type="ChEBI" id="CHEBI:78456"/>
        <dbReference type="ChEBI" id="CHEBI:78457"/>
    </reaction>
    <physiologicalReaction direction="left-to-right" evidence="34">
        <dbReference type="Rhea" id="RHEA:41825"/>
    </physiologicalReaction>
</comment>
<evidence type="ECO:0000313" key="54">
    <source>
        <dbReference type="Proteomes" id="UP000005204"/>
    </source>
</evidence>
<dbReference type="InterPro" id="IPR049391">
    <property type="entry name" value="FAS_pseudo-KR"/>
</dbReference>
<dbReference type="InterPro" id="IPR050091">
    <property type="entry name" value="PKS_NRPS_Biosynth_Enz"/>
</dbReference>
<dbReference type="InterPro" id="IPR014043">
    <property type="entry name" value="Acyl_transferase_dom"/>
</dbReference>
<evidence type="ECO:0000256" key="38">
    <source>
        <dbReference type="ARBA" id="ARBA00048935"/>
    </source>
</evidence>
<dbReference type="InterPro" id="IPR001031">
    <property type="entry name" value="Thioesterase"/>
</dbReference>
<comment type="catalytic activity">
    <reaction evidence="11">
        <text>(3R)-hydroxydecanoyl-[ACP] = (2E)-decenoyl-[ACP] + H2O</text>
        <dbReference type="Rhea" id="RHEA:41860"/>
        <dbReference type="Rhea" id="RHEA-COMP:9638"/>
        <dbReference type="Rhea" id="RHEA-COMP:9639"/>
        <dbReference type="ChEBI" id="CHEBI:15377"/>
        <dbReference type="ChEBI" id="CHEBI:78466"/>
        <dbReference type="ChEBI" id="CHEBI:78467"/>
    </reaction>
    <physiologicalReaction direction="left-to-right" evidence="11">
        <dbReference type="Rhea" id="RHEA:41861"/>
    </physiologicalReaction>
</comment>
<dbReference type="InterPro" id="IPR011032">
    <property type="entry name" value="GroES-like_sf"/>
</dbReference>
<dbReference type="InterPro" id="IPR016039">
    <property type="entry name" value="Thiolase-like"/>
</dbReference>
<reference evidence="52" key="1">
    <citation type="submission" date="1996-08" db="EMBL/GenBank/DDBJ databases">
        <title>p260/270 expressed in embryonic abdominal leg cells of Bombyx mori can transfer palmitate to peptides.</title>
        <authorList>
            <person name="Ueno K."/>
        </authorList>
    </citation>
    <scope>NUCLEOTIDE SEQUENCE</scope>
    <source>
        <strain evidence="52">Kin-shu x Sho-wa</strain>
    </source>
</reference>
<evidence type="ECO:0000256" key="11">
    <source>
        <dbReference type="ARBA" id="ARBA00023388"/>
    </source>
</evidence>
<dbReference type="CDD" id="cd05195">
    <property type="entry name" value="enoyl_red"/>
    <property type="match status" value="1"/>
</dbReference>
<dbReference type="InterPro" id="IPR029058">
    <property type="entry name" value="AB_hydrolase_fold"/>
</dbReference>
<dbReference type="ESTHER" id="bommo-O01677">
    <property type="family name" value="Thioesterase"/>
</dbReference>
<dbReference type="Pfam" id="PF00975">
    <property type="entry name" value="Thioesterase"/>
    <property type="match status" value="1"/>
</dbReference>
<dbReference type="EMBL" id="U67866">
    <property type="protein sequence ID" value="AAB53257.1"/>
    <property type="molecule type" value="mRNA"/>
</dbReference>
<comment type="catalytic activity">
    <reaction evidence="16">
        <text>(3R)-hydroxybutanoyl-[ACP] = (2E)-butenoyl-[ACP] + H2O</text>
        <dbReference type="Rhea" id="RHEA:41808"/>
        <dbReference type="Rhea" id="RHEA-COMP:9626"/>
        <dbReference type="Rhea" id="RHEA-COMP:9627"/>
        <dbReference type="ChEBI" id="CHEBI:15377"/>
        <dbReference type="ChEBI" id="CHEBI:78451"/>
        <dbReference type="ChEBI" id="CHEBI:78453"/>
    </reaction>
    <physiologicalReaction direction="left-to-right" evidence="16">
        <dbReference type="Rhea" id="RHEA:41809"/>
    </physiologicalReaction>
</comment>
<evidence type="ECO:0000256" key="49">
    <source>
        <dbReference type="SAM" id="MobiDB-lite"/>
    </source>
</evidence>
<dbReference type="InterPro" id="IPR018201">
    <property type="entry name" value="Ketoacyl_synth_AS"/>
</dbReference>
<evidence type="ECO:0000256" key="18">
    <source>
        <dbReference type="ARBA" id="ARBA00047300"/>
    </source>
</evidence>
<gene>
    <name evidence="53" type="primary">693037</name>
</gene>
<dbReference type="KEGG" id="bmor:693037"/>
<evidence type="ECO:0000313" key="52">
    <source>
        <dbReference type="EMBL" id="AAB53257.1"/>
    </source>
</evidence>
<evidence type="ECO:0000256" key="21">
    <source>
        <dbReference type="ARBA" id="ARBA00047440"/>
    </source>
</evidence>
<dbReference type="Pfam" id="PF13602">
    <property type="entry name" value="ADH_zinc_N_2"/>
    <property type="match status" value="1"/>
</dbReference>
<comment type="catalytic activity">
    <reaction evidence="12">
        <text>a (3R)-hydroxyacyl-[ACP] = a (2E)-enoyl-[ACP] + H2O</text>
        <dbReference type="Rhea" id="RHEA:13097"/>
        <dbReference type="Rhea" id="RHEA-COMP:9925"/>
        <dbReference type="Rhea" id="RHEA-COMP:9945"/>
        <dbReference type="ChEBI" id="CHEBI:15377"/>
        <dbReference type="ChEBI" id="CHEBI:78784"/>
        <dbReference type="ChEBI" id="CHEBI:78827"/>
        <dbReference type="EC" id="4.2.1.59"/>
    </reaction>
    <physiologicalReaction direction="left-to-right" evidence="12">
        <dbReference type="Rhea" id="RHEA:13098"/>
    </physiologicalReaction>
</comment>
<evidence type="ECO:0000256" key="40">
    <source>
        <dbReference type="ARBA" id="ARBA00049109"/>
    </source>
</evidence>
<evidence type="ECO:0000256" key="1">
    <source>
        <dbReference type="ARBA" id="ARBA00005189"/>
    </source>
</evidence>
<comment type="catalytic activity">
    <reaction evidence="44">
        <text>3-oxooctanoyl-[ACP] + NADPH + H(+) = (3R)-hydroxyoctanoyl-[ACP] + NADP(+)</text>
        <dbReference type="Rhea" id="RHEA:41840"/>
        <dbReference type="Rhea" id="RHEA-COMP:9633"/>
        <dbReference type="Rhea" id="RHEA-COMP:9634"/>
        <dbReference type="ChEBI" id="CHEBI:15378"/>
        <dbReference type="ChEBI" id="CHEBI:57783"/>
        <dbReference type="ChEBI" id="CHEBI:58349"/>
        <dbReference type="ChEBI" id="CHEBI:78460"/>
        <dbReference type="ChEBI" id="CHEBI:78461"/>
    </reaction>
    <physiologicalReaction direction="left-to-right" evidence="44">
        <dbReference type="Rhea" id="RHEA:41841"/>
    </physiologicalReaction>
</comment>
<dbReference type="InterPro" id="IPR014030">
    <property type="entry name" value="Ketoacyl_synth_N"/>
</dbReference>
<comment type="catalytic activity">
    <reaction evidence="41">
        <text>(2E)-tetradecenoyl-[ACP] + NADPH + H(+) = tetradecanoyl-[ACP] + NADP(+)</text>
        <dbReference type="Rhea" id="RHEA:41896"/>
        <dbReference type="Rhea" id="RHEA-COMP:9647"/>
        <dbReference type="Rhea" id="RHEA-COMP:9648"/>
        <dbReference type="ChEBI" id="CHEBI:15378"/>
        <dbReference type="ChEBI" id="CHEBI:57783"/>
        <dbReference type="ChEBI" id="CHEBI:58349"/>
        <dbReference type="ChEBI" id="CHEBI:78475"/>
        <dbReference type="ChEBI" id="CHEBI:78477"/>
    </reaction>
    <physiologicalReaction direction="left-to-right" evidence="41">
        <dbReference type="Rhea" id="RHEA:41897"/>
    </physiologicalReaction>
</comment>
<comment type="catalytic activity">
    <reaction evidence="9">
        <text>(3R)-hydroxydodecanoyl-[ACP] = (2E)-dodecenoyl-[ACP] + H2O</text>
        <dbReference type="Rhea" id="RHEA:41876"/>
        <dbReference type="Rhea" id="RHEA-COMP:9642"/>
        <dbReference type="Rhea" id="RHEA-COMP:9643"/>
        <dbReference type="ChEBI" id="CHEBI:15377"/>
        <dbReference type="ChEBI" id="CHEBI:78470"/>
        <dbReference type="ChEBI" id="CHEBI:78472"/>
    </reaction>
    <physiologicalReaction direction="left-to-right" evidence="9">
        <dbReference type="Rhea" id="RHEA:41877"/>
    </physiologicalReaction>
</comment>
<comment type="catalytic activity">
    <reaction evidence="39">
        <text>(2E)-octadecenoyl-[ACP] + NADPH + H(+) = octadecanoyl-[ACP] + NADP(+)</text>
        <dbReference type="Rhea" id="RHEA:41928"/>
        <dbReference type="Rhea" id="RHEA-COMP:9655"/>
        <dbReference type="Rhea" id="RHEA-COMP:9656"/>
        <dbReference type="ChEBI" id="CHEBI:15378"/>
        <dbReference type="ChEBI" id="CHEBI:57783"/>
        <dbReference type="ChEBI" id="CHEBI:58349"/>
        <dbReference type="ChEBI" id="CHEBI:78489"/>
        <dbReference type="ChEBI" id="CHEBI:78495"/>
    </reaction>
    <physiologicalReaction direction="left-to-right" evidence="39">
        <dbReference type="Rhea" id="RHEA:41929"/>
    </physiologicalReaction>
</comment>
<comment type="catalytic activity">
    <reaction evidence="8">
        <text>(3R)-hydroxyoctanoyl-[ACP] = (2E)-octenoyl-[ACP] + H2O</text>
        <dbReference type="Rhea" id="RHEA:41844"/>
        <dbReference type="Rhea" id="RHEA-COMP:9634"/>
        <dbReference type="Rhea" id="RHEA-COMP:9635"/>
        <dbReference type="ChEBI" id="CHEBI:15377"/>
        <dbReference type="ChEBI" id="CHEBI:78461"/>
        <dbReference type="ChEBI" id="CHEBI:78462"/>
    </reaction>
    <physiologicalReaction direction="left-to-right" evidence="8">
        <dbReference type="Rhea" id="RHEA:41845"/>
    </physiologicalReaction>
</comment>
<comment type="catalytic activity">
    <reaction evidence="24">
        <text>dodecanoyl-[ACP] + malonyl-[ACP] + H(+) = 3-oxotetradecanoyl-[ACP] + holo-[ACP] + CO2</text>
        <dbReference type="Rhea" id="RHEA:41884"/>
        <dbReference type="Rhea" id="RHEA-COMP:9623"/>
        <dbReference type="Rhea" id="RHEA-COMP:9644"/>
        <dbReference type="Rhea" id="RHEA-COMP:9645"/>
        <dbReference type="Rhea" id="RHEA-COMP:9685"/>
        <dbReference type="ChEBI" id="CHEBI:15378"/>
        <dbReference type="ChEBI" id="CHEBI:16526"/>
        <dbReference type="ChEBI" id="CHEBI:64479"/>
        <dbReference type="ChEBI" id="CHEBI:65264"/>
        <dbReference type="ChEBI" id="CHEBI:78449"/>
        <dbReference type="ChEBI" id="CHEBI:78473"/>
    </reaction>
    <physiologicalReaction direction="left-to-right" evidence="24">
        <dbReference type="Rhea" id="RHEA:41885"/>
    </physiologicalReaction>
</comment>
<comment type="catalytic activity">
    <reaction evidence="19">
        <text>hexanoyl-[ACP] + malonyl-[ACP] + H(+) = 3-oxooctanoyl-[ACP] + holo-[ACP] + CO2</text>
        <dbReference type="Rhea" id="RHEA:41836"/>
        <dbReference type="Rhea" id="RHEA-COMP:9623"/>
        <dbReference type="Rhea" id="RHEA-COMP:9632"/>
        <dbReference type="Rhea" id="RHEA-COMP:9633"/>
        <dbReference type="Rhea" id="RHEA-COMP:9685"/>
        <dbReference type="ChEBI" id="CHEBI:15378"/>
        <dbReference type="ChEBI" id="CHEBI:16526"/>
        <dbReference type="ChEBI" id="CHEBI:64479"/>
        <dbReference type="ChEBI" id="CHEBI:78449"/>
        <dbReference type="ChEBI" id="CHEBI:78459"/>
        <dbReference type="ChEBI" id="CHEBI:78460"/>
    </reaction>
    <physiologicalReaction direction="left-to-right" evidence="19">
        <dbReference type="Rhea" id="RHEA:41837"/>
    </physiologicalReaction>
</comment>
<evidence type="ECO:0000256" key="32">
    <source>
        <dbReference type="ARBA" id="ARBA00048420"/>
    </source>
</evidence>
<evidence type="ECO:0000256" key="43">
    <source>
        <dbReference type="ARBA" id="ARBA00049414"/>
    </source>
</evidence>
<comment type="catalytic activity">
    <reaction evidence="43">
        <text>3-oxohexadecanoyl-[ACP] + NADPH + H(+) = (3R)-hydroxyhexadecanoyl-[ACP] + NADP(+)</text>
        <dbReference type="Rhea" id="RHEA:41904"/>
        <dbReference type="Rhea" id="RHEA-COMP:9649"/>
        <dbReference type="Rhea" id="RHEA-COMP:9650"/>
        <dbReference type="ChEBI" id="CHEBI:15378"/>
        <dbReference type="ChEBI" id="CHEBI:57783"/>
        <dbReference type="ChEBI" id="CHEBI:58349"/>
        <dbReference type="ChEBI" id="CHEBI:78478"/>
        <dbReference type="ChEBI" id="CHEBI:78480"/>
    </reaction>
    <physiologicalReaction direction="left-to-right" evidence="43">
        <dbReference type="Rhea" id="RHEA:41905"/>
    </physiologicalReaction>
</comment>
<dbReference type="GO" id="GO:0004315">
    <property type="term" value="F:3-oxoacyl-[acyl-carrier-protein] synthase activity"/>
    <property type="evidence" value="ECO:0007669"/>
    <property type="project" value="UniProtKB-EC"/>
</dbReference>
<accession>O01677</accession>
<dbReference type="InterPro" id="IPR016036">
    <property type="entry name" value="Malonyl_transacylase_ACP-bd"/>
</dbReference>
<evidence type="ECO:0000256" key="36">
    <source>
        <dbReference type="ARBA" id="ARBA00048691"/>
    </source>
</evidence>
<evidence type="ECO:0000256" key="23">
    <source>
        <dbReference type="ARBA" id="ARBA00047500"/>
    </source>
</evidence>
<feature type="domain" description="Ketosynthase family 3 (KS3)" evidence="50">
    <location>
        <begin position="27"/>
        <end position="432"/>
    </location>
</feature>
<dbReference type="GO" id="GO:0004313">
    <property type="term" value="F:[acyl-carrier-protein] S-acetyltransferase activity"/>
    <property type="evidence" value="ECO:0007669"/>
    <property type="project" value="UniProtKB-EC"/>
</dbReference>
<dbReference type="SUPFAM" id="SSF50129">
    <property type="entry name" value="GroES-like"/>
    <property type="match status" value="1"/>
</dbReference>
<dbReference type="InterPro" id="IPR016035">
    <property type="entry name" value="Acyl_Trfase/lysoPLipase"/>
</dbReference>
<comment type="catalytic activity">
    <reaction evidence="38">
        <text>3-oxotetradecanoyl-[ACP] + NADPH + H(+) = (3R)-hydroxytetradecanoyl-[ACP] + NADP(+)</text>
        <dbReference type="Rhea" id="RHEA:41888"/>
        <dbReference type="Rhea" id="RHEA-COMP:9645"/>
        <dbReference type="Rhea" id="RHEA-COMP:9646"/>
        <dbReference type="ChEBI" id="CHEBI:15378"/>
        <dbReference type="ChEBI" id="CHEBI:57783"/>
        <dbReference type="ChEBI" id="CHEBI:58349"/>
        <dbReference type="ChEBI" id="CHEBI:78473"/>
        <dbReference type="ChEBI" id="CHEBI:78474"/>
    </reaction>
    <physiologicalReaction direction="left-to-right" evidence="38">
        <dbReference type="Rhea" id="RHEA:41889"/>
    </physiologicalReaction>
</comment>
<dbReference type="Proteomes" id="UP000005204">
    <property type="component" value="Unassembled WGS sequence"/>
</dbReference>
<comment type="catalytic activity">
    <reaction evidence="22">
        <text>tetradecanoyl-[ACP] + malonyl-[ACP] + H(+) = 3-oxohexadecanoyl-[ACP] + holo-[ACP] + CO2</text>
        <dbReference type="Rhea" id="RHEA:41900"/>
        <dbReference type="Rhea" id="RHEA-COMP:9623"/>
        <dbReference type="Rhea" id="RHEA-COMP:9648"/>
        <dbReference type="Rhea" id="RHEA-COMP:9649"/>
        <dbReference type="Rhea" id="RHEA-COMP:9685"/>
        <dbReference type="ChEBI" id="CHEBI:15378"/>
        <dbReference type="ChEBI" id="CHEBI:16526"/>
        <dbReference type="ChEBI" id="CHEBI:64479"/>
        <dbReference type="ChEBI" id="CHEBI:78449"/>
        <dbReference type="ChEBI" id="CHEBI:78477"/>
        <dbReference type="ChEBI" id="CHEBI:78478"/>
    </reaction>
    <physiologicalReaction direction="left-to-right" evidence="22">
        <dbReference type="Rhea" id="RHEA:41901"/>
    </physiologicalReaction>
</comment>
<dbReference type="GO" id="GO:0004316">
    <property type="term" value="F:3-oxoacyl-[acyl-carrier-protein] reductase (NADPH) activity"/>
    <property type="evidence" value="ECO:0007669"/>
    <property type="project" value="UniProtKB-EC"/>
</dbReference>
<dbReference type="GO" id="GO:0006633">
    <property type="term" value="P:fatty acid biosynthetic process"/>
    <property type="evidence" value="ECO:0007669"/>
    <property type="project" value="UniProtKB-UniPathway"/>
</dbReference>
<dbReference type="GO" id="GO:0141148">
    <property type="term" value="F:enoyl-[acyl-carrier-protein] reductase (NADPH) activity"/>
    <property type="evidence" value="ECO:0007669"/>
    <property type="project" value="UniProtKB-EC"/>
</dbReference>
<keyword evidence="6" id="KW-0663">Pyridoxal phosphate</keyword>
<evidence type="ECO:0000256" key="7">
    <source>
        <dbReference type="ARBA" id="ARBA00022990"/>
    </source>
</evidence>
<dbReference type="GO" id="GO:0004312">
    <property type="term" value="F:fatty acid synthase activity"/>
    <property type="evidence" value="ECO:0007669"/>
    <property type="project" value="TreeGrafter"/>
</dbReference>
<evidence type="ECO:0000256" key="10">
    <source>
        <dbReference type="ARBA" id="ARBA00023373"/>
    </source>
</evidence>
<dbReference type="SMART" id="SM00827">
    <property type="entry name" value="PKS_AT"/>
    <property type="match status" value="1"/>
</dbReference>
<sequence>MAPSAQRTMVNPPEVKDDGSAPKPLTGEEVVISGMSGIFPKSDSVLEFKNNLFNKVDMVTQEGSRWVFNHPEIPKHLGKVKGMSKFDAQFFRVHYKQACTMEPMSRKLLEHAYSAIYDPGINPVQLYGKKIGVFIGAAFSESEKMIIYENIQRNGFGITGGNKAMYANRISYWIDGKGPSYALDAACASSMSCLEHAYRCMSTGQCEAAIVGGCNLCAHPNVTLNCKRAGFLCLDGKTKCFDKNGDGYVRSDAVSVLFLQKSKNAKRIYSEVYYAKTNYGTNVNADEFLPIREPKEIQEFLEAFYSEIDVCPKDVEYIEASGAAIAEADGKELEAIGKVFANDKTIKVGCVKSNMGSSEAASGVCAVTKVCLAYHEGKLPANLHYSEPQDQIDSVRDGRVQVLTDNSPFKRGFSALNMFSFGGVNLHVLLKGHFKPKDLQRYKSSIPHLVLASGRQNNCVEKIFESLKNRPVDAEQIALIHDIHDYEIAGHMCRGYIILENNENNETVCLTESIEYCPGITRPVWFVYSGMGSQWAGMGAELMRIPVFAAAIEKCHKVLAPKGIDIVRILCEPDKTIFDNILHSFVGIAAVQIGLTDVLREIGIVPDHIIGHSVGELGCAYADGCFTAEEMILSAYSRGLVSVQTPFIRGSMAAVGLGYKNILPLCPPEIEVACHNSSDSSTISGPAEPMKKFISELTSKGIFAKEVPCSNISFHSRYIADGGPGLLKYLSDVIKDPKPRSEKWVSTSVPQENWDDPKAKFSSAEYHTNNLLNPVLFEETSKLIPSDSLVIEIAPHGLLQAILKRSMPECQHLPLTRRGHADPVKFLLEGIGKLYELGLNPKISALYPKIEYPVSTETPLLSHLVEWEHSETWPQAIYNTKHRVTAPCYEFVMSIHDDDFKYFRGHNREGICVLPEAAFLVNVWQTLAMYNGKNYKDMSVVFKDLKFRGEVAIRDEDTLKFSFMIHKGNARFGVSYENTEIVSGFVKEAVTEDFADRNPPQSDDTDDFALDSKDVYTLMNLRGYSYSDAFQSIHSTTSSRKKGIIKWPEDWISFLDGLIQLNAFAKDHDGVSVPTIIRKLSINVEEHKNAKMIALDNVNCINAEIYDHYNYTKCGGVELVGLTFNDKPAVEKEPDVMQSRVFVPYFVTGVVDLKTALQVSFGTISDNVNGEEVNVIECLRSEDHEISKLIKEVTRTHASANFDVVSVESLDLKAVSGADVLITVNLLGNEMEMKKIHDSLRQNSFILSMEEDISNINPDHSLFTTVSAMSVQNHILVLLRKTSEDIDVTFMPINHDINFTWVSRLRNEIEKSRKVVLISERQPYCGLYGLVKKLSKQPRNNVSLVLVDDFYHVPSFDAEHPLFKEQLRKNLTFNVLKKGVWGSFYYLSNDSYSNFQNVYLTNAITGDLNSLTWIEASSTPANNNLVQVCYSSPSYRDAQDAAGTTSKSNRSFGMDYSGINSLGERVMGVVQGGALSTLVEADPDLTWPVPEHWTLEDAATVPLPYLQAYYCLAIKSELLRKRKVFINGGAGALGQAVISICLALDCEVFTTVSDTKKKEFLMKLFPSLPESNIASSHNIHFKDRVMQNTKNKGCDVVINYMNGNLREAVIKCVAKYSLFLDLSEHDMIRNNDFHMSFLFTSGSYVSTQFSSIFKTEGLNEKKLLHKLISEGIASGVVRPLSRMVYSPANVSRAFRLLASSKHRGKVLIKMRDSNTNHDLKVHPRLTCTSRGSYIVVCDESALSLELIDRLVKRGARNLFIHIKPNSIAGYCFTKIFKWKKLNVTIKISSENLQTENGCTNMIREATKTGPVCGIFIVQNYSSDAQEDQFRANVVTDKFKNVACVVANLDLVSRNICNELNHFVIINYGPKSYADVYVGSVIDKICQSRNEITLPALVFRIGTIAELDRNLDNLQTKIKAQTLSTALNGLESSLKMKNSNTVAYNLKKRSDLSFIERVSRIIGVENINEIKGTHTLQDITNDVAIQQIITAIREEYNILYPDEQVKKMTIASIKNFESRMVKANNNFNGGLGAFYTFIDEDECYATEPVIPMRTKFSIVKEEEELDPKATYLFLVPGFEGHNRIFTSICERLKVQAMTLQLGPDVMDDTIPQMAYNIRKFMKKRFELKSKFYLLGYSFGVNVALELAALLEKEGHVGVVYCLDSSPDAMRAQLDAYIGNLKDTELQDRIVEHMYKLMAGTDSEELKEELRKTEDWPDKVEACINRLKGVVHYSHQYKRSILQGAYRRILLAREYEPKFQLESELVLMKGIPHPSMGYLANDYNLFKYSKRPVQVFKLESDHALAPQDCRASNIINKLLDPAVLEEFNKSNLCESYLADPTNIL</sequence>
<dbReference type="InterPro" id="IPR020843">
    <property type="entry name" value="ER"/>
</dbReference>
<evidence type="ECO:0000256" key="3">
    <source>
        <dbReference type="ARBA" id="ARBA00022553"/>
    </source>
</evidence>
<comment type="catalytic activity">
    <reaction evidence="30">
        <text>(2E)-dodecenoyl-[ACP] + NADPH + H(+) = dodecanoyl-[ACP] + NADP(+)</text>
        <dbReference type="Rhea" id="RHEA:41880"/>
        <dbReference type="Rhea" id="RHEA-COMP:9643"/>
        <dbReference type="Rhea" id="RHEA-COMP:9644"/>
        <dbReference type="ChEBI" id="CHEBI:15378"/>
        <dbReference type="ChEBI" id="CHEBI:57783"/>
        <dbReference type="ChEBI" id="CHEBI:58349"/>
        <dbReference type="ChEBI" id="CHEBI:65264"/>
        <dbReference type="ChEBI" id="CHEBI:78472"/>
    </reaction>
    <physiologicalReaction direction="left-to-right" evidence="30">
        <dbReference type="Rhea" id="RHEA:41881"/>
    </physiologicalReaction>
</comment>
<comment type="catalytic activity">
    <reaction evidence="13">
        <text>(3R)-hydroxytetradecanoyl-[ACP] = (2E)-tetradecenoyl-[ACP] + H2O</text>
        <dbReference type="Rhea" id="RHEA:41892"/>
        <dbReference type="Rhea" id="RHEA-COMP:9646"/>
        <dbReference type="Rhea" id="RHEA-COMP:9647"/>
        <dbReference type="ChEBI" id="CHEBI:15377"/>
        <dbReference type="ChEBI" id="CHEBI:78474"/>
        <dbReference type="ChEBI" id="CHEBI:78475"/>
    </reaction>
    <physiologicalReaction direction="left-to-right" evidence="13">
        <dbReference type="Rhea" id="RHEA:41893"/>
    </physiologicalReaction>
</comment>
<dbReference type="InterPro" id="IPR042104">
    <property type="entry name" value="PKS_dehydratase_sf"/>
</dbReference>